<feature type="compositionally biased region" description="Basic and acidic residues" evidence="1">
    <location>
        <begin position="385"/>
        <end position="413"/>
    </location>
</feature>
<keyword evidence="2" id="KW-0732">Signal</keyword>
<feature type="compositionally biased region" description="Polar residues" evidence="1">
    <location>
        <begin position="137"/>
        <end position="163"/>
    </location>
</feature>
<feature type="compositionally biased region" description="Low complexity" evidence="1">
    <location>
        <begin position="414"/>
        <end position="424"/>
    </location>
</feature>
<evidence type="ECO:0000256" key="2">
    <source>
        <dbReference type="SAM" id="SignalP"/>
    </source>
</evidence>
<name>Q8I876_TRYBB</name>
<accession>Q8I876</accession>
<proteinExistence type="evidence at transcript level"/>
<feature type="region of interest" description="Disordered" evidence="1">
    <location>
        <begin position="365"/>
        <end position="424"/>
    </location>
</feature>
<dbReference type="SUPFAM" id="SSF58087">
    <property type="entry name" value="Variant surface glycoprotein (N-terminal domain)"/>
    <property type="match status" value="1"/>
</dbReference>
<reference evidence="3" key="1">
    <citation type="submission" date="2002-10" db="EMBL/GenBank/DDBJ databases">
        <title>Characterization of a novel VSG coding cDNA.</title>
        <authorList>
            <person name="Beg O.U."/>
            <person name="Holt R.G."/>
            <person name="Chaudhuri M."/>
        </authorList>
    </citation>
    <scope>NUCLEOTIDE SEQUENCE</scope>
</reference>
<feature type="region of interest" description="Disordered" evidence="1">
    <location>
        <begin position="137"/>
        <end position="176"/>
    </location>
</feature>
<evidence type="ECO:0000256" key="1">
    <source>
        <dbReference type="SAM" id="MobiDB-lite"/>
    </source>
</evidence>
<dbReference type="EMBL" id="AY160952">
    <property type="protein sequence ID" value="AAN78184.1"/>
    <property type="molecule type" value="mRNA"/>
</dbReference>
<organism evidence="3">
    <name type="scientific">Trypanosoma brucei brucei</name>
    <dbReference type="NCBI Taxonomy" id="5702"/>
    <lineage>
        <taxon>Eukaryota</taxon>
        <taxon>Discoba</taxon>
        <taxon>Euglenozoa</taxon>
        <taxon>Kinetoplastea</taxon>
        <taxon>Metakinetoplastina</taxon>
        <taxon>Trypanosomatida</taxon>
        <taxon>Trypanosomatidae</taxon>
        <taxon>Trypanosoma</taxon>
    </lineage>
</organism>
<feature type="chain" id="PRO_5004309943" evidence="2">
    <location>
        <begin position="21"/>
        <end position="439"/>
    </location>
</feature>
<feature type="compositionally biased region" description="Basic residues" evidence="1">
    <location>
        <begin position="372"/>
        <end position="384"/>
    </location>
</feature>
<feature type="signal peptide" evidence="2">
    <location>
        <begin position="1"/>
        <end position="20"/>
    </location>
</feature>
<evidence type="ECO:0000313" key="3">
    <source>
        <dbReference type="EMBL" id="AAN78184.1"/>
    </source>
</evidence>
<sequence>MQSKLLAIIGALTTALTARAEYQQCATACECAARIDNAISHYSLKHKANTEAAERLFKNTLRLVVAALTQSGNAAKQVIPALAAAGPILEACYARVRTGGITVTEQLPALANASAKLKAMARRATIKTEMQLTPSTTDGYLRQTSIPPSPTITQDKATCTTPVNRDRTDFDPNKQEQNVMPELPEYIHTGVYCKQTDDTNNCHSGAAKHTSASLKFYTWSAPEQDTSKPSSNYASSQAQLEVVISAAVNITQGVAEQTKAALGRLQSDLSGDECNEAITSYSSVSSQPAFTRQAIRTLLGKPENEAETTEPTSELTDKLKANYGESGNEYNTNLWKEIEQLKIDITQSKTKTQLDLTEERTISELTEGFSQTHRRTKRHKPRRATKNDDRSADDPSKSDAAEDKAGEKKDGDNKTNTNTTGSNSFVINKAPLFLAFLLF</sequence>
<protein>
    <submittedName>
        <fullName evidence="3">Variant surface glycoprotein</fullName>
    </submittedName>
</protein>
<feature type="compositionally biased region" description="Basic and acidic residues" evidence="1">
    <location>
        <begin position="164"/>
        <end position="174"/>
    </location>
</feature>
<dbReference type="AlphaFoldDB" id="Q8I876"/>